<evidence type="ECO:0008006" key="3">
    <source>
        <dbReference type="Google" id="ProtNLM"/>
    </source>
</evidence>
<dbReference type="Proteomes" id="UP000828251">
    <property type="component" value="Unassembled WGS sequence"/>
</dbReference>
<protein>
    <recommendedName>
        <fullName evidence="3">RNase H type-1 domain-containing protein</fullName>
    </recommendedName>
</protein>
<feature type="non-terminal residue" evidence="1">
    <location>
        <position position="1"/>
    </location>
</feature>
<feature type="non-terminal residue" evidence="1">
    <location>
        <position position="65"/>
    </location>
</feature>
<gene>
    <name evidence="1" type="ORF">J1N35_022168</name>
</gene>
<keyword evidence="2" id="KW-1185">Reference proteome</keyword>
<reference evidence="1 2" key="1">
    <citation type="journal article" date="2021" name="Plant Biotechnol. J.">
        <title>Multi-omics assisted identification of the key and species-specific regulatory components of drought-tolerant mechanisms in Gossypium stocksii.</title>
        <authorList>
            <person name="Yu D."/>
            <person name="Ke L."/>
            <person name="Zhang D."/>
            <person name="Wu Y."/>
            <person name="Sun Y."/>
            <person name="Mei J."/>
            <person name="Sun J."/>
            <person name="Sun Y."/>
        </authorList>
    </citation>
    <scope>NUCLEOTIDE SEQUENCE [LARGE SCALE GENOMIC DNA]</scope>
    <source>
        <strain evidence="2">cv. E1</strain>
        <tissue evidence="1">Leaf</tissue>
    </source>
</reference>
<name>A0A9D3VHN6_9ROSI</name>
<evidence type="ECO:0000313" key="1">
    <source>
        <dbReference type="EMBL" id="KAH1082407.1"/>
    </source>
</evidence>
<sequence>IQEKQEAIWQPTEGVNVKVNFDACFNNYTNNSASGIIARNNEGHIMVARTYPNIHVRDATIIEAR</sequence>
<accession>A0A9D3VHN6</accession>
<dbReference type="EMBL" id="JAIQCV010000007">
    <property type="protein sequence ID" value="KAH1082407.1"/>
    <property type="molecule type" value="Genomic_DNA"/>
</dbReference>
<organism evidence="1 2">
    <name type="scientific">Gossypium stocksii</name>
    <dbReference type="NCBI Taxonomy" id="47602"/>
    <lineage>
        <taxon>Eukaryota</taxon>
        <taxon>Viridiplantae</taxon>
        <taxon>Streptophyta</taxon>
        <taxon>Embryophyta</taxon>
        <taxon>Tracheophyta</taxon>
        <taxon>Spermatophyta</taxon>
        <taxon>Magnoliopsida</taxon>
        <taxon>eudicotyledons</taxon>
        <taxon>Gunneridae</taxon>
        <taxon>Pentapetalae</taxon>
        <taxon>rosids</taxon>
        <taxon>malvids</taxon>
        <taxon>Malvales</taxon>
        <taxon>Malvaceae</taxon>
        <taxon>Malvoideae</taxon>
        <taxon>Gossypium</taxon>
    </lineage>
</organism>
<evidence type="ECO:0000313" key="2">
    <source>
        <dbReference type="Proteomes" id="UP000828251"/>
    </source>
</evidence>
<dbReference type="AlphaFoldDB" id="A0A9D3VHN6"/>
<proteinExistence type="predicted"/>
<comment type="caution">
    <text evidence="1">The sequence shown here is derived from an EMBL/GenBank/DDBJ whole genome shotgun (WGS) entry which is preliminary data.</text>
</comment>